<accession>A0ABZ0GI83</accession>
<feature type="domain" description="Pyrrolo-quinoline quinone repeat" evidence="1">
    <location>
        <begin position="73"/>
        <end position="350"/>
    </location>
</feature>
<proteinExistence type="predicted"/>
<dbReference type="PROSITE" id="PS51257">
    <property type="entry name" value="PROKAR_LIPOPROTEIN"/>
    <property type="match status" value="1"/>
</dbReference>
<dbReference type="PANTHER" id="PTHR34512">
    <property type="entry name" value="CELL SURFACE PROTEIN"/>
    <property type="match status" value="1"/>
</dbReference>
<name>A0ABZ0GI83_9GAMM</name>
<dbReference type="InterPro" id="IPR011047">
    <property type="entry name" value="Quinoprotein_ADH-like_sf"/>
</dbReference>
<dbReference type="Pfam" id="PF13360">
    <property type="entry name" value="PQQ_2"/>
    <property type="match status" value="1"/>
</dbReference>
<dbReference type="Proteomes" id="UP001301442">
    <property type="component" value="Chromosome"/>
</dbReference>
<evidence type="ECO:0000313" key="2">
    <source>
        <dbReference type="EMBL" id="WOH35709.1"/>
    </source>
</evidence>
<dbReference type="Gene3D" id="2.40.10.480">
    <property type="match status" value="1"/>
</dbReference>
<evidence type="ECO:0000313" key="3">
    <source>
        <dbReference type="Proteomes" id="UP001301442"/>
    </source>
</evidence>
<reference evidence="2 3" key="1">
    <citation type="submission" date="2023-09" db="EMBL/GenBank/DDBJ databases">
        <authorList>
            <person name="Qi X."/>
        </authorList>
    </citation>
    <scope>NUCLEOTIDE SEQUENCE [LARGE SCALE GENOMIC DNA]</scope>
    <source>
        <strain evidence="2 3">S1-1</strain>
    </source>
</reference>
<dbReference type="PANTHER" id="PTHR34512:SF30">
    <property type="entry name" value="OUTER MEMBRANE PROTEIN ASSEMBLY FACTOR BAMB"/>
    <property type="match status" value="1"/>
</dbReference>
<keyword evidence="3" id="KW-1185">Reference proteome</keyword>
<dbReference type="InterPro" id="IPR015943">
    <property type="entry name" value="WD40/YVTN_repeat-like_dom_sf"/>
</dbReference>
<protein>
    <submittedName>
        <fullName evidence="2">PQQ-binding-like beta-propeller repeat protein</fullName>
    </submittedName>
</protein>
<gene>
    <name evidence="2" type="ORF">RI844_09975</name>
</gene>
<dbReference type="RefSeq" id="WP_348394525.1">
    <property type="nucleotide sequence ID" value="NZ_CP136600.1"/>
</dbReference>
<evidence type="ECO:0000259" key="1">
    <source>
        <dbReference type="Pfam" id="PF13360"/>
    </source>
</evidence>
<organism evidence="2 3">
    <name type="scientific">Thalassotalea fonticola</name>
    <dbReference type="NCBI Taxonomy" id="3065649"/>
    <lineage>
        <taxon>Bacteria</taxon>
        <taxon>Pseudomonadati</taxon>
        <taxon>Pseudomonadota</taxon>
        <taxon>Gammaproteobacteria</taxon>
        <taxon>Alteromonadales</taxon>
        <taxon>Colwelliaceae</taxon>
        <taxon>Thalassotalea</taxon>
    </lineage>
</organism>
<dbReference type="InterPro" id="IPR002372">
    <property type="entry name" value="PQQ_rpt_dom"/>
</dbReference>
<dbReference type="Gene3D" id="2.130.10.10">
    <property type="entry name" value="YVTN repeat-like/Quinoprotein amine dehydrogenase"/>
    <property type="match status" value="1"/>
</dbReference>
<sequence>MKLKVSNIATLITVTLLGACQESSNALLSTAQEKPKFIDSAKQWPMFSGPNGTGHISGEFIAPINWSVRQDQNILWKTELPAGGQSGIAVWGDDVFFTINKPLDTPKHAQLVANNEAAEITYKSQYQEVTNAIKADKSLLTLLAKLAAAEEMWSAAIERLKSKNSDNVKQQRAIKKLKRDSPLWQSVAAAEKSRDDFIHQQSPALLTAYKQYQTSQKQLKAKGLGKDIILYCLSASTGTVKWQRTISGVIDTMYNYSFSDATSPTPITDGQQVWVVNATGGMASFSMTGQQLWSRNWQPTTGRPFNKQYDTLLSGDLLFNVEPPVKGDTSRNQQWNYIHAINKYTGETSWVSNEALTHYNTPMLGKTKSGESAVLIGRGGPHGVPEKAEGLSLLDLNGNAIWSWQAEDDGLVPWGATDIQIWNKDKALWIAGKQDLMLYTIDAETGKKQSKYDLSNVARYVYDQQNQSHRLQPAKQTSFERQPYTIVMVNDAVYYMVRYEPYIGYLNLTTGQHLQLEVPTEVSRISGQEDQFIWQKAHKNDQLNSKGQRHNIESRAQGDGTQKAFLASPIVVNNKVYFTNAHGLTYVIDSAVDFNENALTAVNDLGQTGKTYSLSSMAHANGVLFQRSLKAIYAIKAP</sequence>
<dbReference type="SUPFAM" id="SSF50998">
    <property type="entry name" value="Quinoprotein alcohol dehydrogenase-like"/>
    <property type="match status" value="1"/>
</dbReference>
<dbReference type="EMBL" id="CP136600">
    <property type="protein sequence ID" value="WOH35709.1"/>
    <property type="molecule type" value="Genomic_DNA"/>
</dbReference>